<dbReference type="InterPro" id="IPR001360">
    <property type="entry name" value="Glyco_hydro_1"/>
</dbReference>
<evidence type="ECO:0000256" key="5">
    <source>
        <dbReference type="RuleBase" id="RU003690"/>
    </source>
</evidence>
<dbReference type="PROSITE" id="PS00653">
    <property type="entry name" value="GLYCOSYL_HYDROL_F1_2"/>
    <property type="match status" value="1"/>
</dbReference>
<dbReference type="InterPro" id="IPR033132">
    <property type="entry name" value="GH_1_N_CS"/>
</dbReference>
<evidence type="ECO:0000256" key="2">
    <source>
        <dbReference type="ARBA" id="ARBA00022589"/>
    </source>
</evidence>
<gene>
    <name evidence="7" type="ORF">Adt_34820</name>
</gene>
<keyword evidence="3" id="KW-0378">Hydrolase</keyword>
<evidence type="ECO:0000256" key="1">
    <source>
        <dbReference type="ARBA" id="ARBA00010838"/>
    </source>
</evidence>
<evidence type="ECO:0000313" key="7">
    <source>
        <dbReference type="EMBL" id="KAL2481854.1"/>
    </source>
</evidence>
<dbReference type="SUPFAM" id="SSF51445">
    <property type="entry name" value="(Trans)glycosidases"/>
    <property type="match status" value="1"/>
</dbReference>
<evidence type="ECO:0000256" key="4">
    <source>
        <dbReference type="ARBA" id="ARBA00023295"/>
    </source>
</evidence>
<proteinExistence type="inferred from homology"/>
<dbReference type="GO" id="GO:0009821">
    <property type="term" value="P:alkaloid biosynthetic process"/>
    <property type="evidence" value="ECO:0007669"/>
    <property type="project" value="UniProtKB-ARBA"/>
</dbReference>
<sequence>MENQNNSPMIGGTDTTPLPGYPGGAQAGRYSQDKIKRSDFPEDFMFGSATSAYQVEGAWNAGGKGMSNWDSFTQRKPGKIADGSNGCVAIDQYNQLKEDVDLIKKLGLDSYRFSIAWTRILPGGRLCGGINKEGIKYYNDLIDLLLAAGIEPCATIFHWDVPQCLEEEYGGFLSPRVVNDFCEFAEVCFWEFGDRVKHWITLNEPWTFTVHGYVLGIFPPGRGATSEEPKKAFPHHRYKPEVPFICPDGNPGTEPYIVAHYMILSHAAAVDIYRKSYQTNQGGKIGITNVTKWFEPLHDTTDDKEAASRAVDFMLGWFVAPVVTGDYPPVMRKLVGDRLPPFTPEQAKLVKGSYDFLGLNYYTTNYASNSPRKPGGKISYETDQDVTITTERDGVPIGPRGGSEWMYIVPHGIYELLVHTKKTYNNPLIYITENGVDELNNKAHTVSEARFDMMRIKYHQDHLLYIKKAMDKGVDVKAYYIWSMFDNYEWAEGYTVRFGIFYVDFVNGRLTRFPKDSAIWFMNFLNKKPIPLKRQAKASKSEATAVASSMLSSLPVPALPVTVTGVEAVGNWHEN</sequence>
<dbReference type="Pfam" id="PF00232">
    <property type="entry name" value="Glyco_hydro_1"/>
    <property type="match status" value="1"/>
</dbReference>
<feature type="compositionally biased region" description="Polar residues" evidence="6">
    <location>
        <begin position="1"/>
        <end position="16"/>
    </location>
</feature>
<accession>A0ABD1R3S4</accession>
<reference evidence="8" key="1">
    <citation type="submission" date="2024-07" db="EMBL/GenBank/DDBJ databases">
        <title>Two chromosome-level genome assemblies of Korean endemic species Abeliophyllum distichum and Forsythia ovata (Oleaceae).</title>
        <authorList>
            <person name="Jang H."/>
        </authorList>
    </citation>
    <scope>NUCLEOTIDE SEQUENCE [LARGE SCALE GENOMIC DNA]</scope>
</reference>
<evidence type="ECO:0000256" key="3">
    <source>
        <dbReference type="ARBA" id="ARBA00022801"/>
    </source>
</evidence>
<keyword evidence="2" id="KW-0017">Alkaloid metabolism</keyword>
<evidence type="ECO:0000313" key="8">
    <source>
        <dbReference type="Proteomes" id="UP001604336"/>
    </source>
</evidence>
<dbReference type="EMBL" id="JBFOLK010000010">
    <property type="protein sequence ID" value="KAL2481854.1"/>
    <property type="molecule type" value="Genomic_DNA"/>
</dbReference>
<comment type="similarity">
    <text evidence="1 5">Belongs to the glycosyl hydrolase 1 family.</text>
</comment>
<dbReference type="PRINTS" id="PR00131">
    <property type="entry name" value="GLHYDRLASE1"/>
</dbReference>
<evidence type="ECO:0000256" key="6">
    <source>
        <dbReference type="SAM" id="MobiDB-lite"/>
    </source>
</evidence>
<dbReference type="AlphaFoldDB" id="A0ABD1R3S4"/>
<dbReference type="Proteomes" id="UP001604336">
    <property type="component" value="Unassembled WGS sequence"/>
</dbReference>
<dbReference type="Gene3D" id="3.20.20.80">
    <property type="entry name" value="Glycosidases"/>
    <property type="match status" value="1"/>
</dbReference>
<keyword evidence="8" id="KW-1185">Reference proteome</keyword>
<dbReference type="PANTHER" id="PTHR10353">
    <property type="entry name" value="GLYCOSYL HYDROLASE"/>
    <property type="match status" value="1"/>
</dbReference>
<organism evidence="7 8">
    <name type="scientific">Abeliophyllum distichum</name>
    <dbReference type="NCBI Taxonomy" id="126358"/>
    <lineage>
        <taxon>Eukaryota</taxon>
        <taxon>Viridiplantae</taxon>
        <taxon>Streptophyta</taxon>
        <taxon>Embryophyta</taxon>
        <taxon>Tracheophyta</taxon>
        <taxon>Spermatophyta</taxon>
        <taxon>Magnoliopsida</taxon>
        <taxon>eudicotyledons</taxon>
        <taxon>Gunneridae</taxon>
        <taxon>Pentapetalae</taxon>
        <taxon>asterids</taxon>
        <taxon>lamiids</taxon>
        <taxon>Lamiales</taxon>
        <taxon>Oleaceae</taxon>
        <taxon>Forsythieae</taxon>
        <taxon>Abeliophyllum</taxon>
    </lineage>
</organism>
<dbReference type="InterPro" id="IPR017853">
    <property type="entry name" value="GH"/>
</dbReference>
<keyword evidence="4" id="KW-0326">Glycosidase</keyword>
<feature type="region of interest" description="Disordered" evidence="6">
    <location>
        <begin position="1"/>
        <end position="28"/>
    </location>
</feature>
<dbReference type="FunFam" id="3.20.20.80:FF:000022">
    <property type="entry name" value="Beta-glucosidase 11"/>
    <property type="match status" value="1"/>
</dbReference>
<protein>
    <submittedName>
        <fullName evidence="7">Beta-glucosidase 17</fullName>
    </submittedName>
</protein>
<dbReference type="PANTHER" id="PTHR10353:SF137">
    <property type="entry name" value="MYROSINASE 3-RELATED"/>
    <property type="match status" value="1"/>
</dbReference>
<dbReference type="GO" id="GO:0008422">
    <property type="term" value="F:beta-glucosidase activity"/>
    <property type="evidence" value="ECO:0007669"/>
    <property type="project" value="UniProtKB-ARBA"/>
</dbReference>
<name>A0ABD1R3S4_9LAMI</name>
<comment type="caution">
    <text evidence="7">The sequence shown here is derived from an EMBL/GenBank/DDBJ whole genome shotgun (WGS) entry which is preliminary data.</text>
</comment>